<dbReference type="InterPro" id="IPR003812">
    <property type="entry name" value="Fido"/>
</dbReference>
<feature type="repeat" description="ANK" evidence="3">
    <location>
        <begin position="41"/>
        <end position="73"/>
    </location>
</feature>
<dbReference type="SMART" id="SM00248">
    <property type="entry name" value="ANK"/>
    <property type="match status" value="6"/>
</dbReference>
<dbReference type="InterPro" id="IPR036597">
    <property type="entry name" value="Fido-like_dom_sf"/>
</dbReference>
<evidence type="ECO:0000256" key="2">
    <source>
        <dbReference type="ARBA" id="ARBA00023043"/>
    </source>
</evidence>
<dbReference type="InterPro" id="IPR029016">
    <property type="entry name" value="GAF-like_dom_sf"/>
</dbReference>
<accession>A0A6G0WC68</accession>
<dbReference type="PROSITE" id="PS50297">
    <property type="entry name" value="ANK_REP_REGION"/>
    <property type="match status" value="4"/>
</dbReference>
<dbReference type="Gene3D" id="1.25.40.20">
    <property type="entry name" value="Ankyrin repeat-containing domain"/>
    <property type="match status" value="3"/>
</dbReference>
<dbReference type="AlphaFoldDB" id="A0A6G0WC68"/>
<keyword evidence="6" id="KW-1185">Reference proteome</keyword>
<comment type="caution">
    <text evidence="5">The sequence shown here is derived from an EMBL/GenBank/DDBJ whole genome shotgun (WGS) entry which is preliminary data.</text>
</comment>
<feature type="repeat" description="ANK" evidence="3">
    <location>
        <begin position="251"/>
        <end position="283"/>
    </location>
</feature>
<evidence type="ECO:0000259" key="4">
    <source>
        <dbReference type="PROSITE" id="PS51459"/>
    </source>
</evidence>
<dbReference type="PANTHER" id="PTHR24171:SF8">
    <property type="entry name" value="BRCA1-ASSOCIATED RING DOMAIN PROTEIN 1"/>
    <property type="match status" value="1"/>
</dbReference>
<feature type="repeat" description="ANK" evidence="3">
    <location>
        <begin position="152"/>
        <end position="184"/>
    </location>
</feature>
<gene>
    <name evidence="5" type="ORF">Ae201684_016530</name>
</gene>
<dbReference type="SUPFAM" id="SSF140931">
    <property type="entry name" value="Fic-like"/>
    <property type="match status" value="1"/>
</dbReference>
<sequence>MDLPRGIRDATALCWAAGTGNTDLVRKILAEGANVNVADYDQRTPLHIAASDGRVKVVEMLLQAGASVYAKDRWGVTPIDCAKDATIAALLAKHSSNAPFRRAGSLNDSFDPSRRIGMESIQNVFSAIAAGDTETLKRAWLDGLTLDKIDNMGRTALHVAVEKEQLNAVELLLSAGASVDIVDHQGRTPMSLAVDMNNANVLSLFRIHAQPTSMAHASDIPLAFDAAQRGDTARLQQLVPKLVQPNVQDYDSRTLLHVAASEGMLSAVEYLIACGANVNALDRWNNSPLSEAMYFAHNDVARYLRSHHASEHGHAINTTSSELDPTTLSTAMELILRCVCKSRWQLGEVFVPLVDTDNTCVIVQHSVWYRAERATSNVSPSSLTAFRKARGLMLFDPSQGHIGRVYSTQQPEWISNLHMTSQSVFFFAPHARRAGLRSLFSVPMMHKMSVLAVLSWYSTEDIPESPEEIHSVLRFVKSVTVLCALRNESDGMSRFQFCQALESALTGHGELVADTTPAEEIILHVNVVSLAITWNLFNLITTLATSMSSEDHCAVVHVLHAVVELVKRGAFDDVLQADILDVERQHLSGPITSEVHLLRHVVYYLAYLTSVSPTEGIVLTKSTDAQNKLRQAIRSKTSTEETKTISAPLQPEANVDNDCVLCKFNVQGHIHPGRVKKEPVAASPPTNTGSLFSKVPSPVFIAFQQLPRLFAEEFDRFSKKARLVNRAIDSFRTTRWSTSDLYDTVGSSHDKRTAFSAKRDVSDRQDVLSVMNSILEDTSAVITCEQIKALHQAILLNEGGGGVPRHDMAVGYASERIYRVFMPAVEIQKSLDEYVHTLNDPSAFPHPLVRAYYAFAALVFYIHPFYDGNGRCARLLGNILARKHGFPNGIRHLDKTIQLSSFLETSLHLMDLHEEAQRNRRNRLNPKNTSTWF</sequence>
<evidence type="ECO:0000256" key="3">
    <source>
        <dbReference type="PROSITE-ProRule" id="PRU00023"/>
    </source>
</evidence>
<dbReference type="SUPFAM" id="SSF55781">
    <property type="entry name" value="GAF domain-like"/>
    <property type="match status" value="1"/>
</dbReference>
<keyword evidence="2 3" id="KW-0040">ANK repeat</keyword>
<dbReference type="EMBL" id="VJMJ01000257">
    <property type="protein sequence ID" value="KAF0724879.1"/>
    <property type="molecule type" value="Genomic_DNA"/>
</dbReference>
<keyword evidence="1" id="KW-0677">Repeat</keyword>
<proteinExistence type="predicted"/>
<dbReference type="Gene3D" id="3.30.450.40">
    <property type="match status" value="1"/>
</dbReference>
<dbReference type="Pfam" id="PF12796">
    <property type="entry name" value="Ank_2"/>
    <property type="match status" value="3"/>
</dbReference>
<dbReference type="PROSITE" id="PS51459">
    <property type="entry name" value="FIDO"/>
    <property type="match status" value="1"/>
</dbReference>
<dbReference type="InterPro" id="IPR036770">
    <property type="entry name" value="Ankyrin_rpt-contain_sf"/>
</dbReference>
<feature type="domain" description="Fido" evidence="4">
    <location>
        <begin position="782"/>
        <end position="933"/>
    </location>
</feature>
<dbReference type="GO" id="GO:0004842">
    <property type="term" value="F:ubiquitin-protein transferase activity"/>
    <property type="evidence" value="ECO:0007669"/>
    <property type="project" value="TreeGrafter"/>
</dbReference>
<evidence type="ECO:0000313" key="6">
    <source>
        <dbReference type="Proteomes" id="UP000481153"/>
    </source>
</evidence>
<dbReference type="PANTHER" id="PTHR24171">
    <property type="entry name" value="ANKYRIN REPEAT DOMAIN-CONTAINING PROTEIN 39-RELATED"/>
    <property type="match status" value="1"/>
</dbReference>
<dbReference type="VEuPathDB" id="FungiDB:AeMF1_009855"/>
<evidence type="ECO:0000256" key="1">
    <source>
        <dbReference type="ARBA" id="ARBA00022737"/>
    </source>
</evidence>
<dbReference type="Proteomes" id="UP000481153">
    <property type="component" value="Unassembled WGS sequence"/>
</dbReference>
<protein>
    <recommendedName>
        <fullName evidence="4">Fido domain-containing protein</fullName>
    </recommendedName>
</protein>
<dbReference type="InterPro" id="IPR002110">
    <property type="entry name" value="Ankyrin_rpt"/>
</dbReference>
<organism evidence="5 6">
    <name type="scientific">Aphanomyces euteiches</name>
    <dbReference type="NCBI Taxonomy" id="100861"/>
    <lineage>
        <taxon>Eukaryota</taxon>
        <taxon>Sar</taxon>
        <taxon>Stramenopiles</taxon>
        <taxon>Oomycota</taxon>
        <taxon>Saprolegniomycetes</taxon>
        <taxon>Saprolegniales</taxon>
        <taxon>Verrucalvaceae</taxon>
        <taxon>Aphanomyces</taxon>
    </lineage>
</organism>
<feature type="repeat" description="ANK" evidence="3">
    <location>
        <begin position="8"/>
        <end position="40"/>
    </location>
</feature>
<name>A0A6G0WC68_9STRA</name>
<dbReference type="Gene3D" id="1.10.3290.10">
    <property type="entry name" value="Fido-like domain"/>
    <property type="match status" value="1"/>
</dbReference>
<dbReference type="GO" id="GO:0085020">
    <property type="term" value="P:protein K6-linked ubiquitination"/>
    <property type="evidence" value="ECO:0007669"/>
    <property type="project" value="TreeGrafter"/>
</dbReference>
<dbReference type="Pfam" id="PF02661">
    <property type="entry name" value="Fic"/>
    <property type="match status" value="1"/>
</dbReference>
<dbReference type="PROSITE" id="PS50088">
    <property type="entry name" value="ANK_REPEAT"/>
    <property type="match status" value="4"/>
</dbReference>
<reference evidence="5 6" key="1">
    <citation type="submission" date="2019-07" db="EMBL/GenBank/DDBJ databases">
        <title>Genomics analysis of Aphanomyces spp. identifies a new class of oomycete effector associated with host adaptation.</title>
        <authorList>
            <person name="Gaulin E."/>
        </authorList>
    </citation>
    <scope>NUCLEOTIDE SEQUENCE [LARGE SCALE GENOMIC DNA]</scope>
    <source>
        <strain evidence="5 6">ATCC 201684</strain>
    </source>
</reference>
<dbReference type="SUPFAM" id="SSF48403">
    <property type="entry name" value="Ankyrin repeat"/>
    <property type="match status" value="1"/>
</dbReference>
<dbReference type="PRINTS" id="PR01415">
    <property type="entry name" value="ANKYRIN"/>
</dbReference>
<evidence type="ECO:0000313" key="5">
    <source>
        <dbReference type="EMBL" id="KAF0724879.1"/>
    </source>
</evidence>